<keyword evidence="4" id="KW-1134">Transmembrane beta strand</keyword>
<evidence type="ECO:0000256" key="3">
    <source>
        <dbReference type="ARBA" id="ARBA00022448"/>
    </source>
</evidence>
<dbReference type="InterPro" id="IPR050298">
    <property type="entry name" value="Gram-neg_bact_OMP"/>
</dbReference>
<comment type="subcellular location">
    <subcellularLocation>
        <location evidence="1">Cell outer membrane</location>
        <topology evidence="1">Multi-pass membrane protein</topology>
    </subcellularLocation>
</comment>
<dbReference type="Pfam" id="PF13609">
    <property type="entry name" value="Porin_4"/>
    <property type="match status" value="1"/>
</dbReference>
<dbReference type="KEGG" id="cnan:A2G96_23300"/>
<dbReference type="InterPro" id="IPR023614">
    <property type="entry name" value="Porin_dom_sf"/>
</dbReference>
<sequence>MKDFARRKGRQLVLATAGALVSGISHAQSGVTLYGVADMNVEFVNHLGAVPTAANGFDPGPAKHAYRMNSGGVSGSRWGLRGAEAIGGGMKAMFVLESGFNLDTGTTQQNRFFGRQAYVGLQSQFGQVSLGRQYTALFEAMANFVPASYSTQYEPVVAMAGPNFREDNTVKYSAAFGPVAMLAHWSFGTGVALPPTVGAPIVLGGNGEVPGSFRRDTAYGAGLVYNAGAFSSAIAYDQFNPTIAPAAAPGNAGNGTIRKVAVAASYTVGPAKIMAGYRWGQNKNENGAVFFRDDFYWIGGNYQVTPSIALTLEYNYDNVRNQFGNANAANPWQISLLANYALSKRTDLYLTTAYARHAGVGMESAGFFFASSLSLGNSYALANGQSAMVGAAVGLRHKF</sequence>
<feature type="domain" description="Porin" evidence="12">
    <location>
        <begin position="15"/>
        <end position="356"/>
    </location>
</feature>
<dbReference type="SUPFAM" id="SSF56935">
    <property type="entry name" value="Porins"/>
    <property type="match status" value="1"/>
</dbReference>
<keyword evidence="14" id="KW-1185">Reference proteome</keyword>
<dbReference type="GO" id="GO:0046930">
    <property type="term" value="C:pore complex"/>
    <property type="evidence" value="ECO:0007669"/>
    <property type="project" value="UniProtKB-KW"/>
</dbReference>
<dbReference type="GO" id="GO:0006811">
    <property type="term" value="P:monoatomic ion transport"/>
    <property type="evidence" value="ECO:0007669"/>
    <property type="project" value="UniProtKB-KW"/>
</dbReference>
<feature type="signal peptide" evidence="11">
    <location>
        <begin position="1"/>
        <end position="27"/>
    </location>
</feature>
<proteinExistence type="predicted"/>
<dbReference type="EMBL" id="CP014845">
    <property type="protein sequence ID" value="AMR80763.1"/>
    <property type="molecule type" value="Genomic_DNA"/>
</dbReference>
<dbReference type="STRING" id="1796606.A2G96_23300"/>
<evidence type="ECO:0000256" key="2">
    <source>
        <dbReference type="ARBA" id="ARBA00011233"/>
    </source>
</evidence>
<evidence type="ECO:0000259" key="12">
    <source>
        <dbReference type="Pfam" id="PF13609"/>
    </source>
</evidence>
<dbReference type="PANTHER" id="PTHR34501">
    <property type="entry name" value="PROTEIN YDDL-RELATED"/>
    <property type="match status" value="1"/>
</dbReference>
<keyword evidence="5" id="KW-0812">Transmembrane</keyword>
<keyword evidence="7" id="KW-0406">Ion transport</keyword>
<dbReference type="GO" id="GO:0009279">
    <property type="term" value="C:cell outer membrane"/>
    <property type="evidence" value="ECO:0007669"/>
    <property type="project" value="UniProtKB-SubCell"/>
</dbReference>
<evidence type="ECO:0000256" key="5">
    <source>
        <dbReference type="ARBA" id="ARBA00022692"/>
    </source>
</evidence>
<dbReference type="OrthoDB" id="8951346at2"/>
<keyword evidence="6 11" id="KW-0732">Signal</keyword>
<dbReference type="GO" id="GO:0015288">
    <property type="term" value="F:porin activity"/>
    <property type="evidence" value="ECO:0007669"/>
    <property type="project" value="UniProtKB-KW"/>
</dbReference>
<dbReference type="RefSeq" id="WP_062802591.1">
    <property type="nucleotide sequence ID" value="NZ_CP014845.1"/>
</dbReference>
<evidence type="ECO:0000256" key="7">
    <source>
        <dbReference type="ARBA" id="ARBA00023065"/>
    </source>
</evidence>
<reference evidence="13 14" key="1">
    <citation type="submission" date="2016-03" db="EMBL/GenBank/DDBJ databases">
        <title>Complete genome sequence of a novel chlorpyrifos degrading bacterium, Cupriavidus nantongensis sp. X1.</title>
        <authorList>
            <person name="Fang L."/>
        </authorList>
    </citation>
    <scope>NUCLEOTIDE SEQUENCE [LARGE SCALE GENOMIC DNA]</scope>
    <source>
        <strain evidence="13 14">X1</strain>
    </source>
</reference>
<evidence type="ECO:0000256" key="6">
    <source>
        <dbReference type="ARBA" id="ARBA00022729"/>
    </source>
</evidence>
<keyword evidence="8" id="KW-0626">Porin</keyword>
<evidence type="ECO:0000256" key="9">
    <source>
        <dbReference type="ARBA" id="ARBA00023136"/>
    </source>
</evidence>
<keyword evidence="10" id="KW-0998">Cell outer membrane</keyword>
<keyword evidence="3" id="KW-0813">Transport</keyword>
<evidence type="ECO:0000256" key="1">
    <source>
        <dbReference type="ARBA" id="ARBA00004571"/>
    </source>
</evidence>
<evidence type="ECO:0000313" key="13">
    <source>
        <dbReference type="EMBL" id="AMR80763.1"/>
    </source>
</evidence>
<protein>
    <recommendedName>
        <fullName evidence="12">Porin domain-containing protein</fullName>
    </recommendedName>
</protein>
<dbReference type="Gene3D" id="2.40.160.10">
    <property type="entry name" value="Porin"/>
    <property type="match status" value="1"/>
</dbReference>
<evidence type="ECO:0000256" key="8">
    <source>
        <dbReference type="ARBA" id="ARBA00023114"/>
    </source>
</evidence>
<dbReference type="InterPro" id="IPR033900">
    <property type="entry name" value="Gram_neg_porin_domain"/>
</dbReference>
<evidence type="ECO:0000256" key="10">
    <source>
        <dbReference type="ARBA" id="ARBA00023237"/>
    </source>
</evidence>
<keyword evidence="9" id="KW-0472">Membrane</keyword>
<gene>
    <name evidence="13" type="ORF">A2G96_23300</name>
</gene>
<evidence type="ECO:0000313" key="14">
    <source>
        <dbReference type="Proteomes" id="UP000075238"/>
    </source>
</evidence>
<evidence type="ECO:0000256" key="4">
    <source>
        <dbReference type="ARBA" id="ARBA00022452"/>
    </source>
</evidence>
<comment type="subunit">
    <text evidence="2">Homotrimer.</text>
</comment>
<dbReference type="CDD" id="cd00342">
    <property type="entry name" value="gram_neg_porins"/>
    <property type="match status" value="1"/>
</dbReference>
<dbReference type="AlphaFoldDB" id="A0A142JRQ1"/>
<accession>A0A142JRQ1</accession>
<dbReference type="PANTHER" id="PTHR34501:SF9">
    <property type="entry name" value="MAJOR OUTER MEMBRANE PROTEIN P.IA"/>
    <property type="match status" value="1"/>
</dbReference>
<name>A0A142JRQ1_9BURK</name>
<dbReference type="Proteomes" id="UP000075238">
    <property type="component" value="Chromosome 2"/>
</dbReference>
<evidence type="ECO:0000256" key="11">
    <source>
        <dbReference type="SAM" id="SignalP"/>
    </source>
</evidence>
<feature type="chain" id="PRO_5007498192" description="Porin domain-containing protein" evidence="11">
    <location>
        <begin position="28"/>
        <end position="399"/>
    </location>
</feature>
<organism evidence="13 14">
    <name type="scientific">Cupriavidus nantongensis</name>
    <dbReference type="NCBI Taxonomy" id="1796606"/>
    <lineage>
        <taxon>Bacteria</taxon>
        <taxon>Pseudomonadati</taxon>
        <taxon>Pseudomonadota</taxon>
        <taxon>Betaproteobacteria</taxon>
        <taxon>Burkholderiales</taxon>
        <taxon>Burkholderiaceae</taxon>
        <taxon>Cupriavidus</taxon>
    </lineage>
</organism>